<dbReference type="GO" id="GO:0016020">
    <property type="term" value="C:membrane"/>
    <property type="evidence" value="ECO:0007669"/>
    <property type="project" value="UniProtKB-SubCell"/>
</dbReference>
<dbReference type="CDD" id="cd11386">
    <property type="entry name" value="MCP_signal"/>
    <property type="match status" value="1"/>
</dbReference>
<evidence type="ECO:0000256" key="5">
    <source>
        <dbReference type="SAM" id="Coils"/>
    </source>
</evidence>
<evidence type="ECO:0000313" key="8">
    <source>
        <dbReference type="EMBL" id="XDK26819.1"/>
    </source>
</evidence>
<comment type="similarity">
    <text evidence="3">Belongs to the methyl-accepting chemotaxis (MCP) protein family.</text>
</comment>
<proteinExistence type="inferred from homology"/>
<evidence type="ECO:0000256" key="1">
    <source>
        <dbReference type="ARBA" id="ARBA00004370"/>
    </source>
</evidence>
<dbReference type="InterPro" id="IPR004089">
    <property type="entry name" value="MCPsignal_dom"/>
</dbReference>
<feature type="domain" description="Methyl-accepting transducer" evidence="7">
    <location>
        <begin position="411"/>
        <end position="647"/>
    </location>
</feature>
<dbReference type="RefSeq" id="WP_306099733.1">
    <property type="nucleotide sequence ID" value="NZ_CP162602.1"/>
</dbReference>
<keyword evidence="8" id="KW-0614">Plasmid</keyword>
<accession>A0AB39HJE7</accession>
<sequence>MSPTTVAKPSSRFSMNLSSKMTLSFVFIGLLFVAVAWQNYQNTQQVSNGLSVINDQSSPVVRTASELDALVANIEPVILNLTHTSQASMFEQQHQSLQDNKSNIKDKLTQLKSIPLSGSLKTTVDNALRDLNEEVEKINAITQTVSQLQQSKLELDRQSLALNRHLNQLQQDLEPLLQNTLLILENDAVISVVNEINASMNNGLLIIERIIAVQSQSQLAELQNQFVQWQNSHSNLLPTLIFASQQAEYQLFVKDFSHLTLELLNAVEGEDGLLASQEQRLGILSQQASEIKVLKQELDSTSALTNALLGNAFTINQQLSQSIDHRVEQQNRTSLLIGLTLIAAIVIISLWLSRLIKQATRGFTHEFEALSEGQLKELALSGKNDEFGRLNDLLVNVIAHLKETVLDIRHSSDSVEHSVKTVSSSATQTRQIVEQQKHELDSIAAALVEMNATAQEVAQHTDNTHSKVLQATELSRNGRQQVQDSRRGVDQMVSQTAKTISAINDLNQGVRSIEGIIDTITAIAEQTNLLALNAAIEAARAGEYGRGFAVVADEVRELATRTQKSTLEIQDKIAAMVNDAQTAVSVINQSEEIAASSLEQAQVADATILEFEQLMNEIQDLSHLVSTAAEQQAATLKELDQNINQVALLADSTNQQAENTETEAGKQVGFVQSLEKSLARFKVVQ</sequence>
<keyword evidence="6" id="KW-1133">Transmembrane helix</keyword>
<dbReference type="PANTHER" id="PTHR32089">
    <property type="entry name" value="METHYL-ACCEPTING CHEMOTAXIS PROTEIN MCPB"/>
    <property type="match status" value="1"/>
</dbReference>
<comment type="subcellular location">
    <subcellularLocation>
        <location evidence="1">Membrane</location>
    </subcellularLocation>
</comment>
<dbReference type="PANTHER" id="PTHR32089:SF70">
    <property type="entry name" value="ENERGY TAXIS MODULATING METHYL ACCEPTING SENSORY TRANSDUCER"/>
    <property type="match status" value="1"/>
</dbReference>
<organism evidence="8">
    <name type="scientific">Vibrio sp. HB236076</name>
    <dbReference type="NCBI Taxonomy" id="3232307"/>
    <lineage>
        <taxon>Bacteria</taxon>
        <taxon>Pseudomonadati</taxon>
        <taxon>Pseudomonadota</taxon>
        <taxon>Gammaproteobacteria</taxon>
        <taxon>Vibrionales</taxon>
        <taxon>Vibrionaceae</taxon>
        <taxon>Vibrio</taxon>
    </lineage>
</organism>
<dbReference type="KEGG" id="vih:AB0763_13610"/>
<protein>
    <submittedName>
        <fullName evidence="8">Methyl-accepting chemotaxis protein</fullName>
    </submittedName>
</protein>
<feature type="coiled-coil region" evidence="5">
    <location>
        <begin position="611"/>
        <end position="656"/>
    </location>
</feature>
<gene>
    <name evidence="8" type="ORF">AB0763_13610</name>
</gene>
<feature type="transmembrane region" description="Helical" evidence="6">
    <location>
        <begin position="335"/>
        <end position="352"/>
    </location>
</feature>
<feature type="coiled-coil region" evidence="5">
    <location>
        <begin position="87"/>
        <end position="151"/>
    </location>
</feature>
<evidence type="ECO:0000256" key="6">
    <source>
        <dbReference type="SAM" id="Phobius"/>
    </source>
</evidence>
<dbReference type="FunFam" id="1.10.287.950:FF:000001">
    <property type="entry name" value="Methyl-accepting chemotaxis sensory transducer"/>
    <property type="match status" value="1"/>
</dbReference>
<keyword evidence="5" id="KW-0175">Coiled coil</keyword>
<evidence type="ECO:0000256" key="2">
    <source>
        <dbReference type="ARBA" id="ARBA00023224"/>
    </source>
</evidence>
<dbReference type="SUPFAM" id="SSF58104">
    <property type="entry name" value="Methyl-accepting chemotaxis protein (MCP) signaling domain"/>
    <property type="match status" value="1"/>
</dbReference>
<dbReference type="GO" id="GO:0006935">
    <property type="term" value="P:chemotaxis"/>
    <property type="evidence" value="ECO:0007669"/>
    <property type="project" value="UniProtKB-ARBA"/>
</dbReference>
<reference evidence="8" key="1">
    <citation type="submission" date="2024-07" db="EMBL/GenBank/DDBJ databases">
        <title>Genome Analysis of a Potential Novel Vibrio Species Secreting pH- and Thermo-stable Alginate Lyase and its Application in Producing Alginate Oligosaccharides.</title>
        <authorList>
            <person name="Huang H."/>
            <person name="Bao K."/>
        </authorList>
    </citation>
    <scope>NUCLEOTIDE SEQUENCE</scope>
    <source>
        <strain evidence="8">HB236076</strain>
        <plasmid evidence="8">p-HB236076</plasmid>
    </source>
</reference>
<keyword evidence="2 4" id="KW-0807">Transducer</keyword>
<dbReference type="EMBL" id="CP162602">
    <property type="protein sequence ID" value="XDK26819.1"/>
    <property type="molecule type" value="Genomic_DNA"/>
</dbReference>
<dbReference type="Gene3D" id="1.10.287.950">
    <property type="entry name" value="Methyl-accepting chemotaxis protein"/>
    <property type="match status" value="1"/>
</dbReference>
<keyword evidence="6" id="KW-0812">Transmembrane</keyword>
<geneLocation type="plasmid" evidence="8">
    <name>p-HB236076</name>
</geneLocation>
<evidence type="ECO:0000256" key="4">
    <source>
        <dbReference type="PROSITE-ProRule" id="PRU00284"/>
    </source>
</evidence>
<dbReference type="SMART" id="SM00283">
    <property type="entry name" value="MA"/>
    <property type="match status" value="1"/>
</dbReference>
<name>A0AB39HJE7_9VIBR</name>
<dbReference type="Pfam" id="PF00015">
    <property type="entry name" value="MCPsignal"/>
    <property type="match status" value="1"/>
</dbReference>
<keyword evidence="6" id="KW-0472">Membrane</keyword>
<evidence type="ECO:0000256" key="3">
    <source>
        <dbReference type="ARBA" id="ARBA00029447"/>
    </source>
</evidence>
<dbReference type="GO" id="GO:0007165">
    <property type="term" value="P:signal transduction"/>
    <property type="evidence" value="ECO:0007669"/>
    <property type="project" value="UniProtKB-KW"/>
</dbReference>
<dbReference type="PROSITE" id="PS50111">
    <property type="entry name" value="CHEMOTAXIS_TRANSDUC_2"/>
    <property type="match status" value="1"/>
</dbReference>
<dbReference type="AlphaFoldDB" id="A0AB39HJE7"/>
<evidence type="ECO:0000259" key="7">
    <source>
        <dbReference type="PROSITE" id="PS50111"/>
    </source>
</evidence>